<dbReference type="EMBL" id="AAMJDF010000016">
    <property type="protein sequence ID" value="EDH8877952.1"/>
    <property type="molecule type" value="Genomic_DNA"/>
</dbReference>
<dbReference type="RefSeq" id="WP_139148288.1">
    <property type="nucleotide sequence ID" value="NZ_CP075111.1"/>
</dbReference>
<evidence type="ECO:0000313" key="2">
    <source>
        <dbReference type="EMBL" id="EDH8877952.1"/>
    </source>
</evidence>
<accession>A0A5V1ISC0</accession>
<reference evidence="2" key="1">
    <citation type="submission" date="2018-07" db="EMBL/GenBank/DDBJ databases">
        <authorList>
            <consortium name="PulseNet: The National Subtyping Network for Foodborne Disease Surveillance"/>
            <person name="Tarr C.L."/>
            <person name="Trees E."/>
            <person name="Katz L.S."/>
            <person name="Carleton-Romer H.A."/>
            <person name="Stroika S."/>
            <person name="Kucerova Z."/>
            <person name="Roache K.F."/>
            <person name="Sabol A.L."/>
            <person name="Besser J."/>
            <person name="Gerner-Smidt P."/>
        </authorList>
    </citation>
    <scope>NUCLEOTIDE SEQUENCE</scope>
    <source>
        <strain evidence="2">PNUSAS013144</strain>
    </source>
</reference>
<gene>
    <name evidence="2" type="ORF">CCP69_20665</name>
    <name evidence="1" type="ORF">CIT90_20815</name>
</gene>
<sequence length="104" mass="11967">MTYTEIVTELRKHYLVLWFWPGTQNYVHDTGEPANWSYASILSPGGRYLAYQTGNANQWDLAEDYLQPDLPILNPSPDDCGELTDEREERAKMGIIFELQLLDG</sequence>
<protein>
    <submittedName>
        <fullName evidence="1">Uncharacterized protein</fullName>
    </submittedName>
</protein>
<dbReference type="AlphaFoldDB" id="A0A5V1ISC0"/>
<reference evidence="1" key="2">
    <citation type="submission" date="2018-07" db="EMBL/GenBank/DDBJ databases">
        <authorList>
            <consortium name="GenomeTrakr network: Whole genome sequencing for foodborne pathogen traceback"/>
        </authorList>
    </citation>
    <scope>NUCLEOTIDE SEQUENCE</scope>
    <source>
        <strain evidence="1">CFSAN057187</strain>
    </source>
</reference>
<comment type="caution">
    <text evidence="1">The sequence shown here is derived from an EMBL/GenBank/DDBJ whole genome shotgun (WGS) entry which is preliminary data.</text>
</comment>
<dbReference type="EMBL" id="AAGXST010000020">
    <property type="protein sequence ID" value="EBT1260628.1"/>
    <property type="molecule type" value="Genomic_DNA"/>
</dbReference>
<name>A0A5V1ISC0_SALER</name>
<proteinExistence type="predicted"/>
<evidence type="ECO:0000313" key="1">
    <source>
        <dbReference type="EMBL" id="EBT1260628.1"/>
    </source>
</evidence>
<organism evidence="1">
    <name type="scientific">Salmonella enterica</name>
    <name type="common">Salmonella choleraesuis</name>
    <dbReference type="NCBI Taxonomy" id="28901"/>
    <lineage>
        <taxon>Bacteria</taxon>
        <taxon>Pseudomonadati</taxon>
        <taxon>Pseudomonadota</taxon>
        <taxon>Gammaproteobacteria</taxon>
        <taxon>Enterobacterales</taxon>
        <taxon>Enterobacteriaceae</taxon>
        <taxon>Salmonella</taxon>
    </lineage>
</organism>